<sequence>MNMVNFCKALSETMKTYGIKGTWVAEKAGLTNQTISNFLVGKTQIKSESLEKIISALPPDARDYFFQQLHPVNRDLKSLIFRATNDEKAEVLRIVAASLSSGIADNNELPVAV</sequence>
<dbReference type="AlphaFoldDB" id="A0AAP5IF61"/>
<evidence type="ECO:0000313" key="3">
    <source>
        <dbReference type="Proteomes" id="UP000667802"/>
    </source>
</evidence>
<gene>
    <name evidence="2" type="ORF">G7B40_038980</name>
</gene>
<keyword evidence="3" id="KW-1185">Reference proteome</keyword>
<dbReference type="SUPFAM" id="SSF47413">
    <property type="entry name" value="lambda repressor-like DNA-binding domains"/>
    <property type="match status" value="1"/>
</dbReference>
<feature type="domain" description="HTH cro/C1-type" evidence="1">
    <location>
        <begin position="24"/>
        <end position="62"/>
    </location>
</feature>
<dbReference type="GO" id="GO:0003677">
    <property type="term" value="F:DNA binding"/>
    <property type="evidence" value="ECO:0007669"/>
    <property type="project" value="InterPro"/>
</dbReference>
<protein>
    <submittedName>
        <fullName evidence="2">Helix-turn-helix domain-containing protein</fullName>
    </submittedName>
</protein>
<dbReference type="Gene3D" id="1.10.260.40">
    <property type="entry name" value="lambda repressor-like DNA-binding domains"/>
    <property type="match status" value="1"/>
</dbReference>
<comment type="caution">
    <text evidence="2">The sequence shown here is derived from an EMBL/GenBank/DDBJ whole genome shotgun (WGS) entry which is preliminary data.</text>
</comment>
<evidence type="ECO:0000313" key="2">
    <source>
        <dbReference type="EMBL" id="MDR9900490.1"/>
    </source>
</evidence>
<dbReference type="EMBL" id="JAALHA020000035">
    <property type="protein sequence ID" value="MDR9900490.1"/>
    <property type="molecule type" value="Genomic_DNA"/>
</dbReference>
<accession>A0AAP5IF61</accession>
<dbReference type="InterPro" id="IPR010982">
    <property type="entry name" value="Lambda_DNA-bd_dom_sf"/>
</dbReference>
<evidence type="ECO:0000259" key="1">
    <source>
        <dbReference type="PROSITE" id="PS50943"/>
    </source>
</evidence>
<name>A0AAP5IF61_9CYAN</name>
<dbReference type="Proteomes" id="UP000667802">
    <property type="component" value="Unassembled WGS sequence"/>
</dbReference>
<organism evidence="2 3">
    <name type="scientific">Aetokthonos hydrillicola Thurmond2011</name>
    <dbReference type="NCBI Taxonomy" id="2712845"/>
    <lineage>
        <taxon>Bacteria</taxon>
        <taxon>Bacillati</taxon>
        <taxon>Cyanobacteriota</taxon>
        <taxon>Cyanophyceae</taxon>
        <taxon>Nostocales</taxon>
        <taxon>Hapalosiphonaceae</taxon>
        <taxon>Aetokthonos</taxon>
    </lineage>
</organism>
<reference evidence="3" key="1">
    <citation type="journal article" date="2021" name="Science">
        <title>Hunting the eagle killer: A cyanobacterial neurotoxin causes vacuolar myelinopathy.</title>
        <authorList>
            <person name="Breinlinger S."/>
            <person name="Phillips T.J."/>
            <person name="Haram B.N."/>
            <person name="Mares J."/>
            <person name="Martinez Yerena J.A."/>
            <person name="Hrouzek P."/>
            <person name="Sobotka R."/>
            <person name="Henderson W.M."/>
            <person name="Schmieder P."/>
            <person name="Williams S.M."/>
            <person name="Lauderdale J.D."/>
            <person name="Wilde H.D."/>
            <person name="Gerrin W."/>
            <person name="Kust A."/>
            <person name="Washington J.W."/>
            <person name="Wagner C."/>
            <person name="Geier B."/>
            <person name="Liebeke M."/>
            <person name="Enke H."/>
            <person name="Niedermeyer T.H.J."/>
            <person name="Wilde S.B."/>
        </authorList>
    </citation>
    <scope>NUCLEOTIDE SEQUENCE [LARGE SCALE GENOMIC DNA]</scope>
    <source>
        <strain evidence="3">Thurmond2011</strain>
    </source>
</reference>
<dbReference type="Pfam" id="PF01381">
    <property type="entry name" value="HTH_3"/>
    <property type="match status" value="1"/>
</dbReference>
<dbReference type="PROSITE" id="PS50943">
    <property type="entry name" value="HTH_CROC1"/>
    <property type="match status" value="1"/>
</dbReference>
<proteinExistence type="predicted"/>
<dbReference type="RefSeq" id="WP_310834458.1">
    <property type="nucleotide sequence ID" value="NZ_JAALHA020000035.1"/>
</dbReference>
<dbReference type="InterPro" id="IPR001387">
    <property type="entry name" value="Cro/C1-type_HTH"/>
</dbReference>
<dbReference type="CDD" id="cd00093">
    <property type="entry name" value="HTH_XRE"/>
    <property type="match status" value="1"/>
</dbReference>